<organism evidence="4 5">
    <name type="scientific">Burkholderia cepacia</name>
    <name type="common">Pseudomonas cepacia</name>
    <dbReference type="NCBI Taxonomy" id="292"/>
    <lineage>
        <taxon>Bacteria</taxon>
        <taxon>Pseudomonadati</taxon>
        <taxon>Pseudomonadota</taxon>
        <taxon>Betaproteobacteria</taxon>
        <taxon>Burkholderiales</taxon>
        <taxon>Burkholderiaceae</taxon>
        <taxon>Burkholderia</taxon>
        <taxon>Burkholderia cepacia complex</taxon>
    </lineage>
</organism>
<dbReference type="NCBIfam" id="NF041559">
    <property type="entry name" value="BTH_I2691_fam"/>
    <property type="match status" value="1"/>
</dbReference>
<evidence type="ECO:0000256" key="1">
    <source>
        <dbReference type="SAM" id="MobiDB-lite"/>
    </source>
</evidence>
<feature type="domain" description="Toxin VasX N-terminal region" evidence="3">
    <location>
        <begin position="22"/>
        <end position="156"/>
    </location>
</feature>
<keyword evidence="2" id="KW-0472">Membrane</keyword>
<keyword evidence="2" id="KW-1133">Transmembrane helix</keyword>
<feature type="region of interest" description="Disordered" evidence="1">
    <location>
        <begin position="1"/>
        <end position="20"/>
    </location>
</feature>
<gene>
    <name evidence="4" type="ORF">WS90_08500</name>
</gene>
<feature type="region of interest" description="Disordered" evidence="1">
    <location>
        <begin position="430"/>
        <end position="451"/>
    </location>
</feature>
<name>A0A103ZUC5_BURCE</name>
<evidence type="ECO:0000313" key="5">
    <source>
        <dbReference type="Proteomes" id="UP000069001"/>
    </source>
</evidence>
<dbReference type="InterPro" id="IPR046864">
    <property type="entry name" value="VasX_N"/>
</dbReference>
<protein>
    <recommendedName>
        <fullName evidence="3">Toxin VasX N-terminal region domain-containing protein</fullName>
    </recommendedName>
</protein>
<accession>A0A103ZUC5</accession>
<sequence length="1084" mass="118111">MSTSTSLGSAIKQAAPNPTGSCNACQRTGLPILPLRAAYAPAPGSTRERKSSADSEVKSIPMRLDQPRTLRQGYLYVLLDKKVWQAYQVTPEGALRQFRAYQPPREKPSSLSKSCIDQDHDAPASFINIDTSKYKTAWIAIANDPWPKKVLDQYRRGTADDGTALESRFYKLDLKAARDNPASVGIAMTEGNLNIHHVLEYAEVNSGDFNSVHGFYTRNHRMGALNSHIRTLVQREKLQKGVLALVLPDPIGLVQECNAQRVNWVRVMQEWRAQPQRRFELFTSQALLGIKELRDAWAAAEAAEEAKAEDEYRRKWNNSPIAAKAALPPVDIKAETERRTKSKKAEARKRLEERYDEGARAKFKKAYLAELDTWQQAIDQVGEQYAREYQAAPFQLAARHDYNVTSLGSVEDFIRMMSLCLHGGPTEVIEKESKKKGQKENKKESAPLGPTQRLWKAQLEDRKSLFYQALLAMDQTLLDQLQTALAGDDLGKVYGTIKTVIGTEEGKKLMVAPVQQAIGQLLAAAANASNTLTKQLSAQTQALVGHIHSAAFLRYAGQHVTQVVVSLKIGEYLTMLNEALQERTDQFIVQLDQKFRKPAERKIRAMVLSGTMAIAVSGNHGKMVDVMLWSLESAESLQARLEKLRVNAGVGVAGAVRAVSIGAATLQHGAAQMKRSLSIGADSARALAKGAMQRMRNAATSLGPGRADLLLSLGSLWFQQDSLRKSYEAFVKTPGSGNPEALAAVWSSSIGVMGVGVEVVGVSTQILRPELTTTIKVAGQAKTVMCGARIAQYGGAIAAVTGVMDSAQYFFAARRVSRQGDDSSKKAYQAAGTLALLSVFPGVAGSMAAGSFLLGPVGIAVILGLSAYAIAMWAKRLESSALELWARHSLWGTPETHRQWHRAEDLDTAIGALNAAVLGMTAELSITIRFHTTGGGRTVGPAGVLISDGTSVPAGFYLDYRIDLPNHDPTASRYEWSLIVYRPGNSAGQKLAAGHSDSNQKMAEQPPSGMKVDYNPNTTMPTIEQDAATNTLTIRGAIALDDSHSIHAAELNVSYWPDKSDEDGYARLIAKEDKMDRSKKGGSR</sequence>
<proteinExistence type="predicted"/>
<dbReference type="Pfam" id="PF20249">
    <property type="entry name" value="VasX_N"/>
    <property type="match status" value="1"/>
</dbReference>
<evidence type="ECO:0000256" key="2">
    <source>
        <dbReference type="SAM" id="Phobius"/>
    </source>
</evidence>
<dbReference type="RefSeq" id="WP_059728530.1">
    <property type="nucleotide sequence ID" value="NZ_LOYH01000027.1"/>
</dbReference>
<dbReference type="AlphaFoldDB" id="A0A103ZUC5"/>
<feature type="compositionally biased region" description="Basic and acidic residues" evidence="1">
    <location>
        <begin position="430"/>
        <end position="445"/>
    </location>
</feature>
<feature type="region of interest" description="Disordered" evidence="1">
    <location>
        <begin position="989"/>
        <end position="1008"/>
    </location>
</feature>
<evidence type="ECO:0000313" key="4">
    <source>
        <dbReference type="EMBL" id="KVK86293.1"/>
    </source>
</evidence>
<feature type="transmembrane region" description="Helical" evidence="2">
    <location>
        <begin position="853"/>
        <end position="874"/>
    </location>
</feature>
<feature type="transmembrane region" description="Helical" evidence="2">
    <location>
        <begin position="790"/>
        <end position="811"/>
    </location>
</feature>
<keyword evidence="2" id="KW-0812">Transmembrane</keyword>
<feature type="compositionally biased region" description="Basic and acidic residues" evidence="1">
    <location>
        <begin position="46"/>
        <end position="57"/>
    </location>
</feature>
<feature type="region of interest" description="Disordered" evidence="1">
    <location>
        <begin position="41"/>
        <end position="60"/>
    </location>
</feature>
<dbReference type="EMBL" id="LOYH01000027">
    <property type="protein sequence ID" value="KVK86293.1"/>
    <property type="molecule type" value="Genomic_DNA"/>
</dbReference>
<dbReference type="CDD" id="cd20707">
    <property type="entry name" value="MIX_III"/>
    <property type="match status" value="1"/>
</dbReference>
<feature type="transmembrane region" description="Helical" evidence="2">
    <location>
        <begin position="827"/>
        <end position="847"/>
    </location>
</feature>
<dbReference type="Proteomes" id="UP000069001">
    <property type="component" value="Unassembled WGS sequence"/>
</dbReference>
<evidence type="ECO:0000259" key="3">
    <source>
        <dbReference type="Pfam" id="PF20249"/>
    </source>
</evidence>
<reference evidence="4 5" key="1">
    <citation type="submission" date="2015-11" db="EMBL/GenBank/DDBJ databases">
        <title>Expanding the genomic diversity of Burkholderia species for the development of highly accurate diagnostics.</title>
        <authorList>
            <person name="Sahl J."/>
            <person name="Keim P."/>
            <person name="Wagner D."/>
        </authorList>
    </citation>
    <scope>NUCLEOTIDE SEQUENCE [LARGE SCALE GENOMIC DNA]</scope>
    <source>
        <strain evidence="4 5">MSMB1302</strain>
    </source>
</reference>
<comment type="caution">
    <text evidence="4">The sequence shown here is derived from an EMBL/GenBank/DDBJ whole genome shotgun (WGS) entry which is preliminary data.</text>
</comment>
<dbReference type="InterPro" id="IPR048126">
    <property type="entry name" value="Toxin_VasX"/>
</dbReference>